<protein>
    <submittedName>
        <fullName evidence="3">Putative glutathione S-transferase</fullName>
    </submittedName>
</protein>
<dbReference type="CDD" id="cd03192">
    <property type="entry name" value="GST_C_Sigma_like"/>
    <property type="match status" value="1"/>
</dbReference>
<dbReference type="InterPro" id="IPR010987">
    <property type="entry name" value="Glutathione-S-Trfase_C-like"/>
</dbReference>
<dbReference type="GO" id="GO:0004364">
    <property type="term" value="F:glutathione transferase activity"/>
    <property type="evidence" value="ECO:0007669"/>
    <property type="project" value="TreeGrafter"/>
</dbReference>
<sequence>MISNQIPTLHYLNGRGRAEASRILLTLAGVEFNDVRHPYPLSPDGIKEKTTYKQLPYFIDGDFEIAQSLAIEHYIASKYDLAGDNISDRARVLSIAQSTIDIISPLFSNNTDEKKALYKNETLPRFLSAWEKILVGNGGKYFVGSKLSAADASAYYTLENLYFKNYKEVIDQYPNLTQFKSMFESIPSISTYISNRPIDQSF</sequence>
<accession>D3BMF7</accession>
<dbReference type="GeneID" id="31367844"/>
<dbReference type="PROSITE" id="PS50404">
    <property type="entry name" value="GST_NTER"/>
    <property type="match status" value="1"/>
</dbReference>
<dbReference type="SFLD" id="SFLDS00019">
    <property type="entry name" value="Glutathione_Transferase_(cytos"/>
    <property type="match status" value="1"/>
</dbReference>
<evidence type="ECO:0000259" key="2">
    <source>
        <dbReference type="PROSITE" id="PS50405"/>
    </source>
</evidence>
<dbReference type="EMBL" id="ADBJ01000043">
    <property type="protein sequence ID" value="EFA77169.1"/>
    <property type="molecule type" value="Genomic_DNA"/>
</dbReference>
<name>D3BMF7_HETP5</name>
<keyword evidence="4" id="KW-1185">Reference proteome</keyword>
<comment type="caution">
    <text evidence="3">The sequence shown here is derived from an EMBL/GenBank/DDBJ whole genome shotgun (WGS) entry which is preliminary data.</text>
</comment>
<dbReference type="InterPro" id="IPR040079">
    <property type="entry name" value="Glutathione_S-Trfase"/>
</dbReference>
<dbReference type="FunCoup" id="D3BMF7">
    <property type="interactions" value="74"/>
</dbReference>
<dbReference type="GO" id="GO:0006749">
    <property type="term" value="P:glutathione metabolic process"/>
    <property type="evidence" value="ECO:0007669"/>
    <property type="project" value="TreeGrafter"/>
</dbReference>
<dbReference type="STRING" id="670386.D3BMF7"/>
<dbReference type="SUPFAM" id="SSF52833">
    <property type="entry name" value="Thioredoxin-like"/>
    <property type="match status" value="1"/>
</dbReference>
<dbReference type="InterPro" id="IPR004045">
    <property type="entry name" value="Glutathione_S-Trfase_N"/>
</dbReference>
<gene>
    <name evidence="3" type="ORF">PPL_12377</name>
</gene>
<organism evidence="3 4">
    <name type="scientific">Heterostelium pallidum (strain ATCC 26659 / Pp 5 / PN500)</name>
    <name type="common">Cellular slime mold</name>
    <name type="synonym">Polysphondylium pallidum</name>
    <dbReference type="NCBI Taxonomy" id="670386"/>
    <lineage>
        <taxon>Eukaryota</taxon>
        <taxon>Amoebozoa</taxon>
        <taxon>Evosea</taxon>
        <taxon>Eumycetozoa</taxon>
        <taxon>Dictyostelia</taxon>
        <taxon>Acytosteliales</taxon>
        <taxon>Acytosteliaceae</taxon>
        <taxon>Heterostelium</taxon>
    </lineage>
</organism>
<dbReference type="InterPro" id="IPR004046">
    <property type="entry name" value="GST_C"/>
</dbReference>
<dbReference type="Proteomes" id="UP000001396">
    <property type="component" value="Unassembled WGS sequence"/>
</dbReference>
<reference evidence="3 4" key="1">
    <citation type="journal article" date="2011" name="Genome Res.">
        <title>Phylogeny-wide analysis of social amoeba genomes highlights ancient origins for complex intercellular communication.</title>
        <authorList>
            <person name="Heidel A.J."/>
            <person name="Lawal H.M."/>
            <person name="Felder M."/>
            <person name="Schilde C."/>
            <person name="Helps N.R."/>
            <person name="Tunggal B."/>
            <person name="Rivero F."/>
            <person name="John U."/>
            <person name="Schleicher M."/>
            <person name="Eichinger L."/>
            <person name="Platzer M."/>
            <person name="Noegel A.A."/>
            <person name="Schaap P."/>
            <person name="Gloeckner G."/>
        </authorList>
    </citation>
    <scope>NUCLEOTIDE SEQUENCE [LARGE SCALE GENOMIC DNA]</scope>
    <source>
        <strain evidence="4">ATCC 26659 / Pp 5 / PN500</strain>
    </source>
</reference>
<dbReference type="PROSITE" id="PS50405">
    <property type="entry name" value="GST_CTER"/>
    <property type="match status" value="1"/>
</dbReference>
<dbReference type="InParanoid" id="D3BMF7"/>
<dbReference type="InterPro" id="IPR036282">
    <property type="entry name" value="Glutathione-S-Trfase_C_sf"/>
</dbReference>
<evidence type="ECO:0000313" key="4">
    <source>
        <dbReference type="Proteomes" id="UP000001396"/>
    </source>
</evidence>
<proteinExistence type="predicted"/>
<dbReference type="CDD" id="cd03039">
    <property type="entry name" value="GST_N_Sigma_like"/>
    <property type="match status" value="1"/>
</dbReference>
<dbReference type="PANTHER" id="PTHR11571">
    <property type="entry name" value="GLUTATHIONE S-TRANSFERASE"/>
    <property type="match status" value="1"/>
</dbReference>
<dbReference type="InterPro" id="IPR050213">
    <property type="entry name" value="GST_superfamily"/>
</dbReference>
<dbReference type="Gene3D" id="3.40.30.10">
    <property type="entry name" value="Glutaredoxin"/>
    <property type="match status" value="1"/>
</dbReference>
<feature type="domain" description="GST C-terminal" evidence="2">
    <location>
        <begin position="85"/>
        <end position="201"/>
    </location>
</feature>
<dbReference type="RefSeq" id="XP_020429298.1">
    <property type="nucleotide sequence ID" value="XM_020583111.1"/>
</dbReference>
<dbReference type="Pfam" id="PF02798">
    <property type="entry name" value="GST_N"/>
    <property type="match status" value="1"/>
</dbReference>
<evidence type="ECO:0000313" key="3">
    <source>
        <dbReference type="EMBL" id="EFA77169.1"/>
    </source>
</evidence>
<dbReference type="InterPro" id="IPR036249">
    <property type="entry name" value="Thioredoxin-like_sf"/>
</dbReference>
<dbReference type="Pfam" id="PF14497">
    <property type="entry name" value="GST_C_3"/>
    <property type="match status" value="1"/>
</dbReference>
<feature type="domain" description="GST N-terminal" evidence="1">
    <location>
        <begin position="5"/>
        <end position="83"/>
    </location>
</feature>
<dbReference type="Gene3D" id="1.20.1050.10">
    <property type="match status" value="1"/>
</dbReference>
<evidence type="ECO:0000259" key="1">
    <source>
        <dbReference type="PROSITE" id="PS50404"/>
    </source>
</evidence>
<keyword evidence="3" id="KW-0808">Transferase</keyword>
<dbReference type="AlphaFoldDB" id="D3BMF7"/>
<dbReference type="SUPFAM" id="SSF47616">
    <property type="entry name" value="GST C-terminal domain-like"/>
    <property type="match status" value="1"/>
</dbReference>